<dbReference type="EMBL" id="DYWQ01000114">
    <property type="protein sequence ID" value="HJF45625.1"/>
    <property type="molecule type" value="Genomic_DNA"/>
</dbReference>
<accession>A0A921KLQ6</accession>
<sequence length="106" mass="12127">MVDLLANNRRVRWWHRVVERKPGEFSINGFVNHYPDFLALRDDGVLMAIETKGEHLGDDAKRKLSLGTRWADMAGIGFRYFMVFEHEAPDADNAFTLAEFGSEILG</sequence>
<comment type="caution">
    <text evidence="1">The sequence shown here is derived from an EMBL/GenBank/DDBJ whole genome shotgun (WGS) entry which is preliminary data.</text>
</comment>
<dbReference type="RefSeq" id="WP_274959361.1">
    <property type="nucleotide sequence ID" value="NZ_DYWQ01000114.1"/>
</dbReference>
<dbReference type="AlphaFoldDB" id="A0A921KLQ6"/>
<gene>
    <name evidence="1" type="ORF">K8U72_07615</name>
</gene>
<name>A0A921KLQ6_9ACTN</name>
<evidence type="ECO:0000313" key="2">
    <source>
        <dbReference type="Proteomes" id="UP000697330"/>
    </source>
</evidence>
<protein>
    <recommendedName>
        <fullName evidence="3">Type III restriction enzyme</fullName>
    </recommendedName>
</protein>
<proteinExistence type="predicted"/>
<dbReference type="Proteomes" id="UP000697330">
    <property type="component" value="Unassembled WGS sequence"/>
</dbReference>
<reference evidence="1" key="2">
    <citation type="submission" date="2021-09" db="EMBL/GenBank/DDBJ databases">
        <authorList>
            <person name="Gilroy R."/>
        </authorList>
    </citation>
    <scope>NUCLEOTIDE SEQUENCE</scope>
    <source>
        <strain evidence="1">CHK124-7917</strain>
    </source>
</reference>
<organism evidence="1 2">
    <name type="scientific">Thermophilibacter provencensis</name>
    <dbReference type="NCBI Taxonomy" id="1852386"/>
    <lineage>
        <taxon>Bacteria</taxon>
        <taxon>Bacillati</taxon>
        <taxon>Actinomycetota</taxon>
        <taxon>Coriobacteriia</taxon>
        <taxon>Coriobacteriales</taxon>
        <taxon>Atopobiaceae</taxon>
        <taxon>Thermophilibacter</taxon>
    </lineage>
</organism>
<evidence type="ECO:0008006" key="3">
    <source>
        <dbReference type="Google" id="ProtNLM"/>
    </source>
</evidence>
<reference evidence="1" key="1">
    <citation type="journal article" date="2021" name="PeerJ">
        <title>Extensive microbial diversity within the chicken gut microbiome revealed by metagenomics and culture.</title>
        <authorList>
            <person name="Gilroy R."/>
            <person name="Ravi A."/>
            <person name="Getino M."/>
            <person name="Pursley I."/>
            <person name="Horton D.L."/>
            <person name="Alikhan N.F."/>
            <person name="Baker D."/>
            <person name="Gharbi K."/>
            <person name="Hall N."/>
            <person name="Watson M."/>
            <person name="Adriaenssens E.M."/>
            <person name="Foster-Nyarko E."/>
            <person name="Jarju S."/>
            <person name="Secka A."/>
            <person name="Antonio M."/>
            <person name="Oren A."/>
            <person name="Chaudhuri R.R."/>
            <person name="La Ragione R."/>
            <person name="Hildebrand F."/>
            <person name="Pallen M.J."/>
        </authorList>
    </citation>
    <scope>NUCLEOTIDE SEQUENCE</scope>
    <source>
        <strain evidence="1">CHK124-7917</strain>
    </source>
</reference>
<evidence type="ECO:0000313" key="1">
    <source>
        <dbReference type="EMBL" id="HJF45625.1"/>
    </source>
</evidence>